<feature type="compositionally biased region" description="Basic and acidic residues" evidence="6">
    <location>
        <begin position="248"/>
        <end position="263"/>
    </location>
</feature>
<dbReference type="InterPro" id="IPR055431">
    <property type="entry name" value="RsgI_M"/>
</dbReference>
<proteinExistence type="predicted"/>
<evidence type="ECO:0000256" key="3">
    <source>
        <dbReference type="ARBA" id="ARBA00022692"/>
    </source>
</evidence>
<keyword evidence="2" id="KW-1003">Cell membrane</keyword>
<reference evidence="10" key="2">
    <citation type="submission" date="2014-05" db="EMBL/GenBank/DDBJ databases">
        <title>Draft genome sequence of Virgibacillus massiliensis Vm-5.</title>
        <authorList>
            <person name="Khelaifia S."/>
            <person name="Croce O."/>
            <person name="Lagier J.C."/>
            <person name="Raoult D."/>
        </authorList>
    </citation>
    <scope>NUCLEOTIDE SEQUENCE [LARGE SCALE GENOMIC DNA]</scope>
    <source>
        <strain evidence="10">Vm-5</strain>
    </source>
</reference>
<accession>A0A024QFK9</accession>
<feature type="compositionally biased region" description="Basic and acidic residues" evidence="6">
    <location>
        <begin position="332"/>
        <end position="352"/>
    </location>
</feature>
<evidence type="ECO:0000256" key="7">
    <source>
        <dbReference type="SAM" id="Phobius"/>
    </source>
</evidence>
<evidence type="ECO:0000256" key="4">
    <source>
        <dbReference type="ARBA" id="ARBA00022989"/>
    </source>
</evidence>
<evidence type="ECO:0000256" key="1">
    <source>
        <dbReference type="ARBA" id="ARBA00004162"/>
    </source>
</evidence>
<evidence type="ECO:0000313" key="10">
    <source>
        <dbReference type="Proteomes" id="UP000028875"/>
    </source>
</evidence>
<feature type="domain" description="RsgI N-terminal anti-sigma" evidence="8">
    <location>
        <begin position="2"/>
        <end position="49"/>
    </location>
</feature>
<dbReference type="RefSeq" id="WP_021292167.1">
    <property type="nucleotide sequence ID" value="NZ_BNER01000006.1"/>
</dbReference>
<comment type="subcellular location">
    <subcellularLocation>
        <location evidence="1">Cell membrane</location>
        <topology evidence="1">Single-pass membrane protein</topology>
    </subcellularLocation>
</comment>
<dbReference type="EMBL" id="CCDP010000002">
    <property type="protein sequence ID" value="CDQ40756.1"/>
    <property type="molecule type" value="Genomic_DNA"/>
</dbReference>
<feature type="region of interest" description="Disordered" evidence="6">
    <location>
        <begin position="218"/>
        <end position="408"/>
    </location>
</feature>
<evidence type="ECO:0000313" key="9">
    <source>
        <dbReference type="EMBL" id="CDQ40756.1"/>
    </source>
</evidence>
<gene>
    <name evidence="9" type="primary">rsgI</name>
    <name evidence="9" type="ORF">BN990_03084</name>
</gene>
<feature type="compositionally biased region" description="Basic and acidic residues" evidence="6">
    <location>
        <begin position="218"/>
        <end position="233"/>
    </location>
</feature>
<protein>
    <submittedName>
        <fullName evidence="9">Regulation of sigma I protein</fullName>
    </submittedName>
</protein>
<feature type="compositionally biased region" description="Basic and acidic residues" evidence="6">
    <location>
        <begin position="308"/>
        <end position="323"/>
    </location>
</feature>
<feature type="compositionally biased region" description="Polar residues" evidence="6">
    <location>
        <begin position="291"/>
        <end position="307"/>
    </location>
</feature>
<sequence length="408" mass="47518">MKKGIIMEQHRKYMIVLTEEGVFYKAIPVKNVEIGAEVTFKPIPAQKRFHFLSRGHKMNMPMRLLALVSIMLLFVLPFYFLMDNKKTYAYVGIDINPSVELQISEDLQVQSIRPINNDAENIVGKLGEYQGKALEDVIHMIMVESEETGLINNQKHMLVGVSLIQNNKGSSIIERMQRYFQVEGSEWDIATYYVPDEIRQEAEDNHMSMNEAMAAAIQEKDDTLTKNTDSETKLDDEDRAIINSFYNSKKESDSESNSEKVSEQDSLTDQTNAKDKQKNNPQSENNKEQQENPIQSKAPSTSSAKNSSKNEDTKQTEEKDQAKSKKKPTNTKKNEHKQTDRDNHKWEKDKQWYQKRHHDNEYEDESDYNCGREEKKSHGYRHKYGDDEEDTDDDKEDRDDEDEREYDD</sequence>
<feature type="compositionally biased region" description="Acidic residues" evidence="6">
    <location>
        <begin position="386"/>
        <end position="408"/>
    </location>
</feature>
<dbReference type="PROSITE" id="PS51849">
    <property type="entry name" value="RSGI_N"/>
    <property type="match status" value="1"/>
</dbReference>
<keyword evidence="4 7" id="KW-1133">Transmembrane helix</keyword>
<organism evidence="9 10">
    <name type="scientific">Virgibacillus massiliensis</name>
    <dbReference type="NCBI Taxonomy" id="1462526"/>
    <lineage>
        <taxon>Bacteria</taxon>
        <taxon>Bacillati</taxon>
        <taxon>Bacillota</taxon>
        <taxon>Bacilli</taxon>
        <taxon>Bacillales</taxon>
        <taxon>Bacillaceae</taxon>
        <taxon>Virgibacillus</taxon>
    </lineage>
</organism>
<keyword evidence="3 7" id="KW-0812">Transmembrane</keyword>
<dbReference type="GO" id="GO:0005886">
    <property type="term" value="C:plasma membrane"/>
    <property type="evidence" value="ECO:0007669"/>
    <property type="project" value="UniProtKB-SubCell"/>
</dbReference>
<name>A0A024QFK9_9BACI</name>
<evidence type="ECO:0000256" key="6">
    <source>
        <dbReference type="SAM" id="MobiDB-lite"/>
    </source>
</evidence>
<keyword evidence="5 7" id="KW-0472">Membrane</keyword>
<dbReference type="OrthoDB" id="9800626at2"/>
<dbReference type="Pfam" id="PF23750">
    <property type="entry name" value="RsgI_M"/>
    <property type="match status" value="1"/>
</dbReference>
<dbReference type="STRING" id="1462526.BN990_03084"/>
<dbReference type="Proteomes" id="UP000028875">
    <property type="component" value="Unassembled WGS sequence"/>
</dbReference>
<dbReference type="Pfam" id="PF12791">
    <property type="entry name" value="RsgI_N"/>
    <property type="match status" value="1"/>
</dbReference>
<keyword evidence="10" id="KW-1185">Reference proteome</keyword>
<evidence type="ECO:0000256" key="5">
    <source>
        <dbReference type="ARBA" id="ARBA00023136"/>
    </source>
</evidence>
<dbReference type="AlphaFoldDB" id="A0A024QFK9"/>
<reference evidence="9 10" key="1">
    <citation type="submission" date="2014-03" db="EMBL/GenBank/DDBJ databases">
        <authorList>
            <person name="Urmite Genomes U."/>
        </authorList>
    </citation>
    <scope>NUCLEOTIDE SEQUENCE [LARGE SCALE GENOMIC DNA]</scope>
    <source>
        <strain evidence="9 10">Vm-5</strain>
    </source>
</reference>
<dbReference type="InterPro" id="IPR024449">
    <property type="entry name" value="Anti-sigma_RsgI_N"/>
</dbReference>
<evidence type="ECO:0000256" key="2">
    <source>
        <dbReference type="ARBA" id="ARBA00022475"/>
    </source>
</evidence>
<evidence type="ECO:0000259" key="8">
    <source>
        <dbReference type="PROSITE" id="PS51849"/>
    </source>
</evidence>
<feature type="transmembrane region" description="Helical" evidence="7">
    <location>
        <begin position="64"/>
        <end position="82"/>
    </location>
</feature>
<dbReference type="eggNOG" id="ENOG5032YNU">
    <property type="taxonomic scope" value="Bacteria"/>
</dbReference>
<comment type="caution">
    <text evidence="9">The sequence shown here is derived from an EMBL/GenBank/DDBJ whole genome shotgun (WGS) entry which is preliminary data.</text>
</comment>